<keyword evidence="2" id="KW-1185">Reference proteome</keyword>
<proteinExistence type="predicted"/>
<dbReference type="SUPFAM" id="SSF103642">
    <property type="entry name" value="Sec-C motif"/>
    <property type="match status" value="1"/>
</dbReference>
<evidence type="ECO:0000313" key="1">
    <source>
        <dbReference type="EMBL" id="TDE29330.1"/>
    </source>
</evidence>
<gene>
    <name evidence="1" type="ORF">E0I61_09210</name>
</gene>
<dbReference type="EMBL" id="SMLH01000004">
    <property type="protein sequence ID" value="TDE29330.1"/>
    <property type="molecule type" value="Genomic_DNA"/>
</dbReference>
<evidence type="ECO:0008006" key="3">
    <source>
        <dbReference type="Google" id="ProtNLM"/>
    </source>
</evidence>
<protein>
    <recommendedName>
        <fullName evidence="3">SEC-C motif-containing protein</fullName>
    </recommendedName>
</protein>
<name>A0ABY2DS18_9FLAO</name>
<organism evidence="1 2">
    <name type="scientific">Flavobacterium ranwuense</name>
    <dbReference type="NCBI Taxonomy" id="2541725"/>
    <lineage>
        <taxon>Bacteria</taxon>
        <taxon>Pseudomonadati</taxon>
        <taxon>Bacteroidota</taxon>
        <taxon>Flavobacteriia</taxon>
        <taxon>Flavobacteriales</taxon>
        <taxon>Flavobacteriaceae</taxon>
        <taxon>Flavobacterium</taxon>
    </lineage>
</organism>
<comment type="caution">
    <text evidence="1">The sequence shown here is derived from an EMBL/GenBank/DDBJ whole genome shotgun (WGS) entry which is preliminary data.</text>
</comment>
<sequence length="1255" mass="142151">MKTGRNDQCTCGSGKKHKRCCLNKPSAQYASSHVTQPIGFSIFFKKYNTTDLLQAIAGLSILKENHGKNYKFEQITEEAIKYFNANSAIPSVSELKSFLAAEYPSEAMEDDPFNLFTDVVTFHGGDYLIFPGISDSTSFILNNLLKAVFQNPDNKLPDEFKGIAYKAAMLILEISDHIAKVIGYTRYQVGEVDKGLVKFPDEEKLKLLKKSVVITRPEMHRLLQTSNIETAILNAFLLDISSSDIGANFGQDSPLITRPIINGQDKFVVVSPSNLSYALVEFIKSEAKRIGCYELLVEAYHDFLWLDLQLKLKKMGFKYLPLDVTGNKNAPSLRYGVYRFDDDKIALMYLRYPGQNVKDEQDREAVFKAVLDMPEFKRYQILELQIVSSIGEMFFAGANKAVNGQTLLLEASELSIISGLKDVDAIDLYKFAIANEKAHDSMMGFSSFIDRFKFYQDNDNSFYCSDNAGPIHITIEPGYGFDLLLKSKWNVDLHAVPFKDDGQVRLIEVMKMDKYGGTYLNLEQIGSGQLSLLVENLPVYIWISPLAMSDNSGPVLKNMYWEICDAIAYWLWQLEDVIKLKLSALGSVPVKITFDLDNESKFAEIERNFIRETALFDNFKVRSTVDNINITVPHQILPYLYGADNEGERQLVKAILTGLNDLLVKNLKTGFTDEEINNSVDLIAPLGNKKKVYILDTSDNLLLDPQNLSGYRLVQQHDVNVVLDNIVPLLGKDAPAVGELTTKKEKEKLTSNIVQIALLPYLRTKINQYDSTELLQRLIRINEGLINKRERVRINTPTRIACFVSVAQHHIDLSKELQDLDKSTLSVRCLIEHLAAEPFKGSLPVSTTAIDELMAIMAQILAWGSSGDQIHFDLLDIELSVLPSKRIGTKKENIREIFDPFQRAKVTEHITDAIETYEHVFPQHLTIDEKPVPAALEKAFLKDYGISFSRLCEFVEGLAHIGFLQEDACSSMPLKELNAEVNKYMDEFSSDEFDRAVEFLGLYSRGTVDTLPAGGYEFIDIIPWRNNRMLSLLRKPLIIVDVDGERRVYWGVRHLLQCRITWMQQLLSGRFRSSAGSEVSKVLGKFANKRGDDLVEAVVKSINPTSLIMDTDAYIKPKAPLHHVEDIGDVDVLIIETVNKLLYSLECKSMSPSRNVKEMIEEVTKLFGENSSDKGWIEKHMIRHEWLKTNLDAVGKVYKADLTGFTVKSFFVTNEEMLTPHLRKQTLPLPFITLYDLEKDGFSVLEKNYDHQLKK</sequence>
<dbReference type="RefSeq" id="WP_132070887.1">
    <property type="nucleotide sequence ID" value="NZ_SMLH01000004.1"/>
</dbReference>
<evidence type="ECO:0000313" key="2">
    <source>
        <dbReference type="Proteomes" id="UP000294685"/>
    </source>
</evidence>
<accession>A0ABY2DS18</accession>
<dbReference type="InterPro" id="IPR004027">
    <property type="entry name" value="SEC_C_motif"/>
</dbReference>
<dbReference type="Pfam" id="PF02810">
    <property type="entry name" value="SEC-C"/>
    <property type="match status" value="1"/>
</dbReference>
<dbReference type="Proteomes" id="UP000294685">
    <property type="component" value="Unassembled WGS sequence"/>
</dbReference>
<reference evidence="1 2" key="1">
    <citation type="submission" date="2019-03" db="EMBL/GenBank/DDBJ databases">
        <title>Novel species of Flavobacterium.</title>
        <authorList>
            <person name="Liu Q."/>
            <person name="Xin Y.-H."/>
        </authorList>
    </citation>
    <scope>NUCLEOTIDE SEQUENCE [LARGE SCALE GENOMIC DNA]</scope>
    <source>
        <strain evidence="1 2">LB2P22</strain>
    </source>
</reference>